<dbReference type="OrthoDB" id="8562667at2"/>
<evidence type="ECO:0000313" key="2">
    <source>
        <dbReference type="Proteomes" id="UP000064201"/>
    </source>
</evidence>
<organism evidence="1 2">
    <name type="scientific">Thioalkalivibrio versutus</name>
    <dbReference type="NCBI Taxonomy" id="106634"/>
    <lineage>
        <taxon>Bacteria</taxon>
        <taxon>Pseudomonadati</taxon>
        <taxon>Pseudomonadota</taxon>
        <taxon>Gammaproteobacteria</taxon>
        <taxon>Chromatiales</taxon>
        <taxon>Ectothiorhodospiraceae</taxon>
        <taxon>Thioalkalivibrio</taxon>
    </lineage>
</organism>
<proteinExistence type="predicted"/>
<dbReference type="PATRIC" id="fig|106634.4.peg.855"/>
<dbReference type="EMBL" id="CP011367">
    <property type="protein sequence ID" value="AKJ94620.1"/>
    <property type="molecule type" value="Genomic_DNA"/>
</dbReference>
<evidence type="ECO:0000313" key="1">
    <source>
        <dbReference type="EMBL" id="AKJ94620.1"/>
    </source>
</evidence>
<dbReference type="KEGG" id="tvr:TVD_04200"/>
<keyword evidence="2" id="KW-1185">Reference proteome</keyword>
<accession>A0A0G3G0A4</accession>
<sequence length="109" mass="11692">MTLSQLLQYLDEHMDGVFLDGDPAASLEKARSGDHRNPIAAEVLVALMDGAGSDSPDATMERAEAVKSIGPTRLKYMGDDAPVEGFRLVEKTIVTIDAAYNEEALALRG</sequence>
<protein>
    <submittedName>
        <fullName evidence="1">Uncharacterized protein</fullName>
    </submittedName>
</protein>
<dbReference type="STRING" id="106634.TVD_04200"/>
<dbReference type="AlphaFoldDB" id="A0A0G3G0A4"/>
<gene>
    <name evidence="1" type="ORF">TVD_04200</name>
</gene>
<name>A0A0G3G0A4_9GAMM</name>
<dbReference type="Proteomes" id="UP000064201">
    <property type="component" value="Chromosome"/>
</dbReference>
<reference evidence="1 2" key="1">
    <citation type="submission" date="2015-04" db="EMBL/GenBank/DDBJ databases">
        <title>Complete Sequence for the Genome of the Thioalkalivibrio versutus D301.</title>
        <authorList>
            <person name="Mu T."/>
            <person name="Zhou J."/>
            <person name="Xu X."/>
        </authorList>
    </citation>
    <scope>NUCLEOTIDE SEQUENCE [LARGE SCALE GENOMIC DNA]</scope>
    <source>
        <strain evidence="1 2">D301</strain>
    </source>
</reference>
<dbReference type="RefSeq" id="WP_018169389.1">
    <property type="nucleotide sequence ID" value="NZ_CP011367.1"/>
</dbReference>